<feature type="compositionally biased region" description="Basic residues" evidence="1">
    <location>
        <begin position="1"/>
        <end position="14"/>
    </location>
</feature>
<name>A0A7S2HF58_9STRA</name>
<feature type="compositionally biased region" description="Basic and acidic residues" evidence="1">
    <location>
        <begin position="356"/>
        <end position="372"/>
    </location>
</feature>
<sequence length="409" mass="47163">MPSKKRKGKGKKGTKGLTGDAQEHQFQRKLSEANKALVEERKAREKLARDKASLLQRLSLLEQRLLSLRATNSAEVMNLESESMQARTRASQTLEDLKAKKLEFEKNLKMVVVTQKENLRLEKRIRETKMSMVAEQAVHRRTEEEQKKEAFNTRMNFESYSRQTLRKLHEEYEQRAVREMELESTNAHLNKHRLSAKLSDRTALVSDVMQRHMSQGKKFSTVRLDHEILTAEKTAQSQYLKDLEGATQGHRALIDDARAALLELKKEVRALHVQNLQRKVLESEVQKSMNRLTSSRVQAQNYKTQAYQISRQLLRRGRGAATASSIGARTLTHHFAHDRPQRDSMRMTDNLEEAAETTREQHQYSSRERPEQDLVGAEPRSAAEEEMAIWSKDHTTNASIVWVTRPSTS</sequence>
<feature type="region of interest" description="Disordered" evidence="1">
    <location>
        <begin position="1"/>
        <end position="34"/>
    </location>
</feature>
<dbReference type="EMBL" id="HBGS01060398">
    <property type="protein sequence ID" value="CAD9489002.1"/>
    <property type="molecule type" value="Transcribed_RNA"/>
</dbReference>
<reference evidence="2" key="1">
    <citation type="submission" date="2021-01" db="EMBL/GenBank/DDBJ databases">
        <authorList>
            <person name="Corre E."/>
            <person name="Pelletier E."/>
            <person name="Niang G."/>
            <person name="Scheremetjew M."/>
            <person name="Finn R."/>
            <person name="Kale V."/>
            <person name="Holt S."/>
            <person name="Cochrane G."/>
            <person name="Meng A."/>
            <person name="Brown T."/>
            <person name="Cohen L."/>
        </authorList>
    </citation>
    <scope>NUCLEOTIDE SEQUENCE</scope>
    <source>
        <strain evidence="2">CCMP1381</strain>
    </source>
</reference>
<evidence type="ECO:0000256" key="1">
    <source>
        <dbReference type="SAM" id="MobiDB-lite"/>
    </source>
</evidence>
<feature type="compositionally biased region" description="Basic and acidic residues" evidence="1">
    <location>
        <begin position="21"/>
        <end position="34"/>
    </location>
</feature>
<feature type="region of interest" description="Disordered" evidence="1">
    <location>
        <begin position="352"/>
        <end position="384"/>
    </location>
</feature>
<organism evidence="2">
    <name type="scientific">Octactis speculum</name>
    <dbReference type="NCBI Taxonomy" id="3111310"/>
    <lineage>
        <taxon>Eukaryota</taxon>
        <taxon>Sar</taxon>
        <taxon>Stramenopiles</taxon>
        <taxon>Ochrophyta</taxon>
        <taxon>Dictyochophyceae</taxon>
        <taxon>Dictyochales</taxon>
        <taxon>Dictyochaceae</taxon>
        <taxon>Octactis</taxon>
    </lineage>
</organism>
<protein>
    <submittedName>
        <fullName evidence="2">Uncharacterized protein</fullName>
    </submittedName>
</protein>
<dbReference type="AlphaFoldDB" id="A0A7S2HF58"/>
<accession>A0A7S2HF58</accession>
<evidence type="ECO:0000313" key="2">
    <source>
        <dbReference type="EMBL" id="CAD9489002.1"/>
    </source>
</evidence>
<proteinExistence type="predicted"/>
<gene>
    <name evidence="2" type="ORF">DSPE1174_LOCUS31491</name>
</gene>